<protein>
    <submittedName>
        <fullName evidence="1">Uncharacterized protein</fullName>
    </submittedName>
</protein>
<evidence type="ECO:0000313" key="1">
    <source>
        <dbReference type="EMBL" id="MCF0265515.1"/>
    </source>
</evidence>
<comment type="caution">
    <text evidence="1">The sequence shown here is derived from an EMBL/GenBank/DDBJ whole genome shotgun (WGS) entry which is preliminary data.</text>
</comment>
<dbReference type="RefSeq" id="WP_234623690.1">
    <property type="nucleotide sequence ID" value="NZ_JAHWXT010000004.1"/>
</dbReference>
<dbReference type="Proteomes" id="UP000887320">
    <property type="component" value="Unassembled WGS sequence"/>
</dbReference>
<dbReference type="EMBL" id="JAHWXT010000004">
    <property type="protein sequence ID" value="MCF0265515.1"/>
    <property type="molecule type" value="Genomic_DNA"/>
</dbReference>
<organism evidence="1 2">
    <name type="scientific">Acinetobacter guillouiae</name>
    <name type="common">Acinetobacter genomosp. 11</name>
    <dbReference type="NCBI Taxonomy" id="106649"/>
    <lineage>
        <taxon>Bacteria</taxon>
        <taxon>Pseudomonadati</taxon>
        <taxon>Pseudomonadota</taxon>
        <taxon>Gammaproteobacteria</taxon>
        <taxon>Moraxellales</taxon>
        <taxon>Moraxellaceae</taxon>
        <taxon>Acinetobacter</taxon>
    </lineage>
</organism>
<accession>A0A8X8GJG1</accession>
<sequence length="363" mass="41277">MHTFNGVEAISALQSGKTVLCRHIGGLLDFDELNQFPATVFFTNDHEFCIKREYVTLAEIQFTKPVQPHDLESGQEIFIVMPTCILRTKYDFEHGDICLSIANGFAQLDEENAKLQLQAFGKTFGNLITEIEVKDGFSEKPKKARSTKKHVEQESPQVVETKPAISIETELQLYLDGLRACSTTAEVESTLLNVDKVDFSAEQMLEITMAKESKLAEFSQPITIDSQENVTISEDPLIADDNSPALHPYQSVLDELLERLKIVNTPKEANALYKYTMHWTEEARKPVMDAIHKRLAEFNPPEKSQSSLMVRIQESKNLIDLTKLEEEIIQCDPAIHERLFSYANQRRTDLTMANDLPWEQSHD</sequence>
<evidence type="ECO:0000313" key="2">
    <source>
        <dbReference type="Proteomes" id="UP000887320"/>
    </source>
</evidence>
<name>A0A8X8GJG1_ACIGI</name>
<dbReference type="AlphaFoldDB" id="A0A8X8GJG1"/>
<gene>
    <name evidence="1" type="ORF">KW868_13760</name>
</gene>
<proteinExistence type="predicted"/>
<reference evidence="1" key="1">
    <citation type="submission" date="2021-07" db="EMBL/GenBank/DDBJ databases">
        <authorList>
            <person name="Fernandez M."/>
            <person name="Pereira P."/>
            <person name="Torres Tejerizo G.A."/>
            <person name="Gonzalez P."/>
            <person name="Agostini E."/>
        </authorList>
    </citation>
    <scope>NUCLEOTIDE SEQUENCE</scope>
    <source>
        <strain evidence="1">SFC 500-1A</strain>
    </source>
</reference>